<organism evidence="2">
    <name type="scientific">uncultured Solirubrobacteraceae bacterium</name>
    <dbReference type="NCBI Taxonomy" id="1162706"/>
    <lineage>
        <taxon>Bacteria</taxon>
        <taxon>Bacillati</taxon>
        <taxon>Actinomycetota</taxon>
        <taxon>Thermoleophilia</taxon>
        <taxon>Solirubrobacterales</taxon>
        <taxon>Solirubrobacteraceae</taxon>
        <taxon>environmental samples</taxon>
    </lineage>
</organism>
<feature type="chain" id="PRO_5038361576" description="Galactose oxidase" evidence="1">
    <location>
        <begin position="23"/>
        <end position="402"/>
    </location>
</feature>
<evidence type="ECO:0008006" key="3">
    <source>
        <dbReference type="Google" id="ProtNLM"/>
    </source>
</evidence>
<protein>
    <recommendedName>
        <fullName evidence="3">Galactose oxidase</fullName>
    </recommendedName>
</protein>
<evidence type="ECO:0000256" key="1">
    <source>
        <dbReference type="SAM" id="SignalP"/>
    </source>
</evidence>
<feature type="signal peptide" evidence="1">
    <location>
        <begin position="1"/>
        <end position="22"/>
    </location>
</feature>
<dbReference type="AlphaFoldDB" id="A0A6J4SCK7"/>
<dbReference type="EMBL" id="CADCVP010000139">
    <property type="protein sequence ID" value="CAA9490195.1"/>
    <property type="molecule type" value="Genomic_DNA"/>
</dbReference>
<dbReference type="PROSITE" id="PS51257">
    <property type="entry name" value="PROKAR_LIPOPROTEIN"/>
    <property type="match status" value="1"/>
</dbReference>
<reference evidence="2" key="1">
    <citation type="submission" date="2020-02" db="EMBL/GenBank/DDBJ databases">
        <authorList>
            <person name="Meier V. D."/>
        </authorList>
    </citation>
    <scope>NUCLEOTIDE SEQUENCE</scope>
    <source>
        <strain evidence="2">AVDCRST_MAG69</strain>
    </source>
</reference>
<dbReference type="SUPFAM" id="SSF117281">
    <property type="entry name" value="Kelch motif"/>
    <property type="match status" value="2"/>
</dbReference>
<dbReference type="InterPro" id="IPR015915">
    <property type="entry name" value="Kelch-typ_b-propeller"/>
</dbReference>
<keyword evidence="1" id="KW-0732">Signal</keyword>
<accession>A0A6J4SCK7</accession>
<gene>
    <name evidence="2" type="ORF">AVDCRST_MAG69-1295</name>
</gene>
<sequence length="402" mass="42893">MRATIVHRLALAVAIAAFSSLAIGCGSEERSPSDIASAPADLGARAWQRLPGAPLSPREGALGIWTGREALIIGGSDARPCPPNARCPAPDVPRLRDGAAFDPEARRWRRIASSPVSLALAESVVVGGIAYVWTSDDAGTAGNDAAFIEYSRRTDRWRRLPLPPGGAEGMRGLTRAGDRIVAYATTDGAGDRADLAFDPAVERWSELPRDPLPPSSGRVMVWSGHELVLFAHQTVADASSADQPALTQAAALDAKSGVWRRLPDSEILGLSPWVPVDGLLINPMLGSADGGKVNGWGRSYPNGGILDVSRSRWLPLPDSPREEADMAAGVVTPSRGHYFSDRGWVLDTTTSTWTELPSIDDEKAFVTGRTVVAARSRLLVFGGVRWSNGNRRGELRDAASIW</sequence>
<evidence type="ECO:0000313" key="2">
    <source>
        <dbReference type="EMBL" id="CAA9490195.1"/>
    </source>
</evidence>
<name>A0A6J4SCK7_9ACTN</name>
<dbReference type="Gene3D" id="2.120.10.80">
    <property type="entry name" value="Kelch-type beta propeller"/>
    <property type="match status" value="2"/>
</dbReference>
<proteinExistence type="predicted"/>